<dbReference type="eggNOG" id="COG3576">
    <property type="taxonomic scope" value="Bacteria"/>
</dbReference>
<dbReference type="EMBL" id="CP001966">
    <property type="protein sequence ID" value="ADG77428.1"/>
    <property type="molecule type" value="Genomic_DNA"/>
</dbReference>
<dbReference type="HOGENOM" id="CLU_085054_1_0_11"/>
<reference evidence="3" key="1">
    <citation type="submission" date="2010-03" db="EMBL/GenBank/DDBJ databases">
        <title>The complete chromosome of Tsukamurella paurometabola DSM 20162.</title>
        <authorList>
            <consortium name="US DOE Joint Genome Institute (JGI-PGF)"/>
            <person name="Lucas S."/>
            <person name="Copeland A."/>
            <person name="Lapidus A."/>
            <person name="Glavina del Rio T."/>
            <person name="Dalin E."/>
            <person name="Tice H."/>
            <person name="Bruce D."/>
            <person name="Goodwin L."/>
            <person name="Pitluck S."/>
            <person name="Kyrpides N."/>
            <person name="Mavromatis K."/>
            <person name="Ivanova N."/>
            <person name="Mikhailova N."/>
            <person name="Munk A.C."/>
            <person name="Brettin T."/>
            <person name="Detter J.C."/>
            <person name="Tapia R."/>
            <person name="Han C."/>
            <person name="Larimer F."/>
            <person name="Land M."/>
            <person name="Hauser L."/>
            <person name="Markowitz V."/>
            <person name="Cheng J.-F."/>
            <person name="Hugenholtz P."/>
            <person name="Woyke T."/>
            <person name="Wu D."/>
            <person name="Jando M."/>
            <person name="Brambilla E."/>
            <person name="Klenk H.-P."/>
            <person name="Eisen J.A."/>
        </authorList>
    </citation>
    <scope>NUCLEOTIDE SEQUENCE [LARGE SCALE GENOMIC DNA]</scope>
    <source>
        <strain evidence="3">ATCC 8368 / DSM 20162 / CCUG 35730 / CIP 100753 / JCM 10117 / KCTC 9821 / NBRC 16120 / NCIMB 702349 / NCTC 13040</strain>
    </source>
</reference>
<organism evidence="2 3">
    <name type="scientific">Tsukamurella paurometabola (strain ATCC 8368 / DSM 20162 / CCUG 35730 / CIP 100753 / JCM 10117 / KCTC 9821 / NBRC 16120 / NCIMB 702349 / NCTC 13040)</name>
    <name type="common">Corynebacterium paurometabolum</name>
    <dbReference type="NCBI Taxonomy" id="521096"/>
    <lineage>
        <taxon>Bacteria</taxon>
        <taxon>Bacillati</taxon>
        <taxon>Actinomycetota</taxon>
        <taxon>Actinomycetes</taxon>
        <taxon>Mycobacteriales</taxon>
        <taxon>Tsukamurellaceae</taxon>
        <taxon>Tsukamurella</taxon>
    </lineage>
</organism>
<dbReference type="RefSeq" id="WP_013125469.1">
    <property type="nucleotide sequence ID" value="NC_014158.1"/>
</dbReference>
<evidence type="ECO:0000313" key="2">
    <source>
        <dbReference type="EMBL" id="ADG77428.1"/>
    </source>
</evidence>
<dbReference type="NCBIfam" id="TIGR04025">
    <property type="entry name" value="PPOX_FMN_DR2398"/>
    <property type="match status" value="1"/>
</dbReference>
<dbReference type="AlphaFoldDB" id="D5UTS4"/>
<gene>
    <name evidence="2" type="ordered locus">Tpau_0792</name>
</gene>
<dbReference type="Pfam" id="PF01243">
    <property type="entry name" value="PNPOx_N"/>
    <property type="match status" value="1"/>
</dbReference>
<dbReference type="InterPro" id="IPR011576">
    <property type="entry name" value="Pyridox_Oxase_N"/>
</dbReference>
<reference evidence="2 3" key="2">
    <citation type="journal article" date="2011" name="Stand. Genomic Sci.">
        <title>Complete genome sequence of Tsukamurella paurometabola type strain (no. 33).</title>
        <authorList>
            <person name="Munk A.C."/>
            <person name="Lapidus A."/>
            <person name="Lucas S."/>
            <person name="Nolan M."/>
            <person name="Tice H."/>
            <person name="Cheng J.F."/>
            <person name="Del Rio T.G."/>
            <person name="Goodwin L."/>
            <person name="Pitluck S."/>
            <person name="Liolios K."/>
            <person name="Huntemann M."/>
            <person name="Ivanova N."/>
            <person name="Mavromatis K."/>
            <person name="Mikhailova N."/>
            <person name="Pati A."/>
            <person name="Chen A."/>
            <person name="Palaniappan K."/>
            <person name="Tapia R."/>
            <person name="Han C."/>
            <person name="Land M."/>
            <person name="Hauser L."/>
            <person name="Chang Y.J."/>
            <person name="Jeffries C.D."/>
            <person name="Brettin T."/>
            <person name="Yasawong M."/>
            <person name="Brambilla E.M."/>
            <person name="Rohde M."/>
            <person name="Sikorski J."/>
            <person name="Goker M."/>
            <person name="Detter J.C."/>
            <person name="Woyke T."/>
            <person name="Bristow J."/>
            <person name="Eisen J.A."/>
            <person name="Markowitz V."/>
            <person name="Hugenholtz P."/>
            <person name="Kyrpides N.C."/>
            <person name="Klenk H.P."/>
        </authorList>
    </citation>
    <scope>NUCLEOTIDE SEQUENCE [LARGE SCALE GENOMIC DNA]</scope>
    <source>
        <strain evidence="3">ATCC 8368 / DSM 20162 / CCUG 35730 / CIP 100753 / JCM 10117 / KCTC 9821 / NBRC 16120 / NCIMB 702349 / NCTC 13040</strain>
    </source>
</reference>
<dbReference type="PANTHER" id="PTHR42815">
    <property type="entry name" value="FAD-BINDING, PUTATIVE (AFU_ORTHOLOGUE AFUA_6G07600)-RELATED"/>
    <property type="match status" value="1"/>
</dbReference>
<accession>D5UTS4</accession>
<dbReference type="PANTHER" id="PTHR42815:SF2">
    <property type="entry name" value="FAD-BINDING, PUTATIVE (AFU_ORTHOLOGUE AFUA_6G07600)-RELATED"/>
    <property type="match status" value="1"/>
</dbReference>
<evidence type="ECO:0000259" key="1">
    <source>
        <dbReference type="Pfam" id="PF01243"/>
    </source>
</evidence>
<dbReference type="Gene3D" id="2.30.110.10">
    <property type="entry name" value="Electron Transport, Fmn-binding Protein, Chain A"/>
    <property type="match status" value="1"/>
</dbReference>
<dbReference type="SUPFAM" id="SSF50475">
    <property type="entry name" value="FMN-binding split barrel"/>
    <property type="match status" value="1"/>
</dbReference>
<name>D5UTS4_TSUPD</name>
<feature type="domain" description="Pyridoxamine 5'-phosphate oxidase N-terminal" evidence="1">
    <location>
        <begin position="33"/>
        <end position="154"/>
    </location>
</feature>
<protein>
    <submittedName>
        <fullName evidence="2">Pyridoxamine 5'-phosphate oxidase-related FMN-binding protein</fullName>
    </submittedName>
</protein>
<sequence length="211" mass="23573">MEHVRRQVSTEAELRELIAEPIDRVRDKVRTELTDVHRCFLAAARLYFVATSDAQGNLDVSPKGDPEGGVLVLDDRTVALPDRPGNRRVDGLKNLLQDPHIAVEFVIPGRGDTLRINGTATVLADAEYAPLMAVQGKPPVMIIEVAIDEVFFHCSKAFLRSQAWDPRSWPTEDDDHGVPRRAVIAKKLERPDDSLAELDRYYGAGYGKELY</sequence>
<dbReference type="KEGG" id="tpr:Tpau_0792"/>
<dbReference type="InterPro" id="IPR012349">
    <property type="entry name" value="Split_barrel_FMN-bd"/>
</dbReference>
<dbReference type="Proteomes" id="UP000001213">
    <property type="component" value="Chromosome"/>
</dbReference>
<dbReference type="InterPro" id="IPR024029">
    <property type="entry name" value="Pyridox_Oxase_FMN-dep"/>
</dbReference>
<proteinExistence type="predicted"/>
<keyword evidence="3" id="KW-1185">Reference proteome</keyword>
<dbReference type="STRING" id="521096.Tpau_0792"/>
<evidence type="ECO:0000313" key="3">
    <source>
        <dbReference type="Proteomes" id="UP000001213"/>
    </source>
</evidence>